<dbReference type="PANTHER" id="PTHR35373">
    <property type="entry name" value="PROTEIN CBG16894"/>
    <property type="match status" value="1"/>
</dbReference>
<dbReference type="Proteomes" id="UP000193920">
    <property type="component" value="Unassembled WGS sequence"/>
</dbReference>
<dbReference type="AlphaFoldDB" id="A0A1Y2F0K3"/>
<dbReference type="PANTHER" id="PTHR35373:SF4">
    <property type="entry name" value="PEPTIDASE_M16_M DOMAIN-CONTAINING PROTEIN"/>
    <property type="match status" value="1"/>
</dbReference>
<sequence length="119" mass="13757">MANSDVLYGDKYIDVTNNEIILKKYYFPTKKSKNVSLSDIEYICTDEEYGVKPINLKLWGIGLNNIYWAWGSDGLSRPKYNYIIKVRNSNPQCGFSVENPEEFYKVIQSKGIQGIKKEN</sequence>
<evidence type="ECO:0000313" key="2">
    <source>
        <dbReference type="Proteomes" id="UP000193920"/>
    </source>
</evidence>
<evidence type="ECO:0000313" key="1">
    <source>
        <dbReference type="EMBL" id="ORY77431.1"/>
    </source>
</evidence>
<dbReference type="EMBL" id="MCOG01000019">
    <property type="protein sequence ID" value="ORY77431.1"/>
    <property type="molecule type" value="Genomic_DNA"/>
</dbReference>
<gene>
    <name evidence="1" type="ORF">LY90DRAFT_665221</name>
</gene>
<name>A0A1Y2F0K3_9FUNG</name>
<organism evidence="1 2">
    <name type="scientific">Neocallimastix californiae</name>
    <dbReference type="NCBI Taxonomy" id="1754190"/>
    <lineage>
        <taxon>Eukaryota</taxon>
        <taxon>Fungi</taxon>
        <taxon>Fungi incertae sedis</taxon>
        <taxon>Chytridiomycota</taxon>
        <taxon>Chytridiomycota incertae sedis</taxon>
        <taxon>Neocallimastigomycetes</taxon>
        <taxon>Neocallimastigales</taxon>
        <taxon>Neocallimastigaceae</taxon>
        <taxon>Neocallimastix</taxon>
    </lineage>
</organism>
<comment type="caution">
    <text evidence="1">The sequence shown here is derived from an EMBL/GenBank/DDBJ whole genome shotgun (WGS) entry which is preliminary data.</text>
</comment>
<reference evidence="1 2" key="1">
    <citation type="submission" date="2016-08" db="EMBL/GenBank/DDBJ databases">
        <title>A Parts List for Fungal Cellulosomes Revealed by Comparative Genomics.</title>
        <authorList>
            <consortium name="DOE Joint Genome Institute"/>
            <person name="Haitjema C.H."/>
            <person name="Gilmore S.P."/>
            <person name="Henske J.K."/>
            <person name="Solomon K.V."/>
            <person name="De Groot R."/>
            <person name="Kuo A."/>
            <person name="Mondo S.J."/>
            <person name="Salamov A.A."/>
            <person name="Labutti K."/>
            <person name="Zhao Z."/>
            <person name="Chiniquy J."/>
            <person name="Barry K."/>
            <person name="Brewer H.M."/>
            <person name="Purvine S.O."/>
            <person name="Wright A.T."/>
            <person name="Boxma B."/>
            <person name="Van Alen T."/>
            <person name="Hackstein J.H."/>
            <person name="Baker S.E."/>
            <person name="Grigoriev I.V."/>
            <person name="O'Malley M.A."/>
        </authorList>
    </citation>
    <scope>NUCLEOTIDE SEQUENCE [LARGE SCALE GENOMIC DNA]</scope>
    <source>
        <strain evidence="1 2">G1</strain>
    </source>
</reference>
<accession>A0A1Y2F0K3</accession>
<keyword evidence="2" id="KW-1185">Reference proteome</keyword>
<proteinExistence type="predicted"/>
<protein>
    <submittedName>
        <fullName evidence="1">Uncharacterized protein</fullName>
    </submittedName>
</protein>
<dbReference type="OrthoDB" id="2094884at2759"/>